<organism evidence="3 4">
    <name type="scientific">Macrostomum lignano</name>
    <dbReference type="NCBI Taxonomy" id="282301"/>
    <lineage>
        <taxon>Eukaryota</taxon>
        <taxon>Metazoa</taxon>
        <taxon>Spiralia</taxon>
        <taxon>Lophotrochozoa</taxon>
        <taxon>Platyhelminthes</taxon>
        <taxon>Rhabditophora</taxon>
        <taxon>Macrostomorpha</taxon>
        <taxon>Macrostomida</taxon>
        <taxon>Macrostomidae</taxon>
        <taxon>Macrostomum</taxon>
    </lineage>
</organism>
<name>A0A1I8JQ08_9PLAT</name>
<accession>A0A1I8JQ08</accession>
<sequence length="235" mass="26045">MPPEAQAAGEAAAAQSQKSNDVNPTAPDQVHRVNPTAPDQVQRVNQQHQKSIDRHWPPDDAAVGPAGRRCSHLHRDRQPPLLLSPGNSQPLSPSRLKSLRLVQMYRSRETLFVKEICIGCGPDRICTRRFRPAFFGLLASTSIAVFVIVSLVLATLVKRRRLQAKQFARPAASKQAAELVCGDAAAQDCPTQSRELLSKFFVQIASTRDRQICGRMTRKRVKKLGSSVCPYRSPY</sequence>
<feature type="region of interest" description="Disordered" evidence="1">
    <location>
        <begin position="1"/>
        <end position="93"/>
    </location>
</feature>
<keyword evidence="2" id="KW-0472">Membrane</keyword>
<feature type="compositionally biased region" description="Polar residues" evidence="1">
    <location>
        <begin position="37"/>
        <end position="49"/>
    </location>
</feature>
<evidence type="ECO:0000313" key="4">
    <source>
        <dbReference type="WBParaSite" id="snap_masked-unitig_30257-processed-gene-0.1-mRNA-1"/>
    </source>
</evidence>
<feature type="compositionally biased region" description="Low complexity" evidence="1">
    <location>
        <begin position="1"/>
        <end position="15"/>
    </location>
</feature>
<evidence type="ECO:0000256" key="1">
    <source>
        <dbReference type="SAM" id="MobiDB-lite"/>
    </source>
</evidence>
<evidence type="ECO:0000313" key="3">
    <source>
        <dbReference type="Proteomes" id="UP000095280"/>
    </source>
</evidence>
<dbReference type="AlphaFoldDB" id="A0A1I8JQ08"/>
<evidence type="ECO:0000256" key="2">
    <source>
        <dbReference type="SAM" id="Phobius"/>
    </source>
</evidence>
<dbReference type="Proteomes" id="UP000095280">
    <property type="component" value="Unplaced"/>
</dbReference>
<keyword evidence="3" id="KW-1185">Reference proteome</keyword>
<feature type="transmembrane region" description="Helical" evidence="2">
    <location>
        <begin position="133"/>
        <end position="157"/>
    </location>
</feature>
<dbReference type="WBParaSite" id="snap_masked-unitig_30257-processed-gene-0.1-mRNA-1">
    <property type="protein sequence ID" value="snap_masked-unitig_30257-processed-gene-0.1-mRNA-1"/>
    <property type="gene ID" value="snap_masked-unitig_30257-processed-gene-0.1"/>
</dbReference>
<keyword evidence="2" id="KW-1133">Transmembrane helix</keyword>
<reference evidence="4" key="1">
    <citation type="submission" date="2016-11" db="UniProtKB">
        <authorList>
            <consortium name="WormBaseParasite"/>
        </authorList>
    </citation>
    <scope>IDENTIFICATION</scope>
</reference>
<proteinExistence type="predicted"/>
<protein>
    <submittedName>
        <fullName evidence="4">Uncharacterized protein</fullName>
    </submittedName>
</protein>
<keyword evidence="2" id="KW-0812">Transmembrane</keyword>